<dbReference type="STRING" id="29170.A0A368H0L1"/>
<reference evidence="4 5" key="1">
    <citation type="submission" date="2014-10" db="EMBL/GenBank/DDBJ databases">
        <title>Draft genome of the hookworm Ancylostoma caninum.</title>
        <authorList>
            <person name="Mitreva M."/>
        </authorList>
    </citation>
    <scope>NUCLEOTIDE SEQUENCE [LARGE SCALE GENOMIC DNA]</scope>
    <source>
        <strain evidence="4 5">Baltimore</strain>
    </source>
</reference>
<feature type="compositionally biased region" description="Pro residues" evidence="2">
    <location>
        <begin position="233"/>
        <end position="272"/>
    </location>
</feature>
<proteinExistence type="predicted"/>
<dbReference type="PANTHER" id="PTHR22947:SF7">
    <property type="entry name" value="MSP DOMAIN-CONTAINING PROTEIN-RELATED"/>
    <property type="match status" value="1"/>
</dbReference>
<evidence type="ECO:0000256" key="2">
    <source>
        <dbReference type="SAM" id="MobiDB-lite"/>
    </source>
</evidence>
<dbReference type="AlphaFoldDB" id="A0A368H0L1"/>
<comment type="caution">
    <text evidence="4">The sequence shown here is derived from an EMBL/GenBank/DDBJ whole genome shotgun (WGS) entry which is preliminary data.</text>
</comment>
<feature type="domain" description="MSP" evidence="3">
    <location>
        <begin position="67"/>
        <end position="175"/>
    </location>
</feature>
<dbReference type="Pfam" id="PF00635">
    <property type="entry name" value="Motile_Sperm"/>
    <property type="match status" value="1"/>
</dbReference>
<keyword evidence="1" id="KW-0963">Cytoplasm</keyword>
<feature type="region of interest" description="Disordered" evidence="2">
    <location>
        <begin position="233"/>
        <end position="276"/>
    </location>
</feature>
<comment type="function">
    <text evidence="1">Central component in molecular interactions underlying sperm crawling. Forms an extensive filament system that extends from sperm villipoda, along the leading edge of the pseudopod.</text>
</comment>
<feature type="region of interest" description="Disordered" evidence="2">
    <location>
        <begin position="1"/>
        <end position="28"/>
    </location>
</feature>
<evidence type="ECO:0000259" key="3">
    <source>
        <dbReference type="PROSITE" id="PS50202"/>
    </source>
</evidence>
<dbReference type="Proteomes" id="UP000252519">
    <property type="component" value="Unassembled WGS sequence"/>
</dbReference>
<dbReference type="InterPro" id="IPR051774">
    <property type="entry name" value="Sperm-specific_class_P"/>
</dbReference>
<gene>
    <name evidence="4" type="ORF">ANCCAN_04568</name>
</gene>
<evidence type="ECO:0000256" key="1">
    <source>
        <dbReference type="RuleBase" id="RU003425"/>
    </source>
</evidence>
<dbReference type="PROSITE" id="PS50202">
    <property type="entry name" value="MSP"/>
    <property type="match status" value="1"/>
</dbReference>
<dbReference type="Gene3D" id="2.60.40.10">
    <property type="entry name" value="Immunoglobulins"/>
    <property type="match status" value="1"/>
</dbReference>
<dbReference type="PANTHER" id="PTHR22947">
    <property type="entry name" value="MAJOR SPERM PROTEIN"/>
    <property type="match status" value="1"/>
</dbReference>
<evidence type="ECO:0000313" key="4">
    <source>
        <dbReference type="EMBL" id="RCN49318.1"/>
    </source>
</evidence>
<keyword evidence="1" id="KW-0206">Cytoskeleton</keyword>
<dbReference type="InterPro" id="IPR000535">
    <property type="entry name" value="MSP_dom"/>
</dbReference>
<dbReference type="EMBL" id="JOJR01000035">
    <property type="protein sequence ID" value="RCN49318.1"/>
    <property type="molecule type" value="Genomic_DNA"/>
</dbReference>
<dbReference type="SUPFAM" id="SSF49354">
    <property type="entry name" value="PapD-like"/>
    <property type="match status" value="1"/>
</dbReference>
<accession>A0A368H0L1</accession>
<keyword evidence="5" id="KW-1185">Reference proteome</keyword>
<name>A0A368H0L1_ANCCA</name>
<dbReference type="InterPro" id="IPR013783">
    <property type="entry name" value="Ig-like_fold"/>
</dbReference>
<dbReference type="InterPro" id="IPR008962">
    <property type="entry name" value="PapD-like_sf"/>
</dbReference>
<evidence type="ECO:0000313" key="5">
    <source>
        <dbReference type="Proteomes" id="UP000252519"/>
    </source>
</evidence>
<organism evidence="4 5">
    <name type="scientific">Ancylostoma caninum</name>
    <name type="common">Dog hookworm</name>
    <dbReference type="NCBI Taxonomy" id="29170"/>
    <lineage>
        <taxon>Eukaryota</taxon>
        <taxon>Metazoa</taxon>
        <taxon>Ecdysozoa</taxon>
        <taxon>Nematoda</taxon>
        <taxon>Chromadorea</taxon>
        <taxon>Rhabditida</taxon>
        <taxon>Rhabditina</taxon>
        <taxon>Rhabditomorpha</taxon>
        <taxon>Strongyloidea</taxon>
        <taxon>Ancylostomatidae</taxon>
        <taxon>Ancylostomatinae</taxon>
        <taxon>Ancylostoma</taxon>
    </lineage>
</organism>
<protein>
    <recommendedName>
        <fullName evidence="1">Major sperm protein</fullName>
    </recommendedName>
</protein>
<dbReference type="OrthoDB" id="5873553at2759"/>
<sequence length="421" mass="42265">MQQNTLTAEHKETAPASDPGEGDGAYEDVNLVEAPPPLEPAETQVLQTVKPEAIRQAPPPAELSKPPLTVDPPVATFPTTGGKMTHLLKNPRPKRMVFKIKCSNNYDYGINPVYGFVEANANAIITVTRLAGAPKEDKMVIQFVEAPGEGVNAEDAFGLVSQLALLSTTVPLKVVAGAPPLPPLAPVVGKTSVLPKPPAPVPATAPVVPKPAMPVVTPPVPIAVGKPIPSIPSPAKPTIPAAPAPGPPPKPPVPTPGAPQPGPPKPPAPGVPVPAAVKPGAPVPTAAKVSTPGALASVPGMIPPVPPGLFKPVVPPAAAPSQLPPRPGAPAVVPPPMAAKPLVPGFPQPPPPGSIRPLATVGQAVLPRPAPIPPSFKPGIPIAPMPGAPVSVPAAGSQPAIPGVAGSLPAVSVYIAKPMKK</sequence>